<dbReference type="Gene3D" id="3.40.800.20">
    <property type="entry name" value="Histone deacetylase domain"/>
    <property type="match status" value="2"/>
</dbReference>
<dbReference type="AlphaFoldDB" id="A0A1I7XQA8"/>
<accession>A0A1I7XQA8</accession>
<dbReference type="WBParaSite" id="Hba_19655">
    <property type="protein sequence ID" value="Hba_19655"/>
    <property type="gene ID" value="Hba_19655"/>
</dbReference>
<evidence type="ECO:0000313" key="4">
    <source>
        <dbReference type="WBParaSite" id="Hba_19655"/>
    </source>
</evidence>
<dbReference type="GO" id="GO:0040029">
    <property type="term" value="P:epigenetic regulation of gene expression"/>
    <property type="evidence" value="ECO:0007669"/>
    <property type="project" value="TreeGrafter"/>
</dbReference>
<proteinExistence type="predicted"/>
<protein>
    <submittedName>
        <fullName evidence="4">Hist_deacetyl domain-containing protein</fullName>
    </submittedName>
</protein>
<dbReference type="InterPro" id="IPR037138">
    <property type="entry name" value="His_deacetylse_dom_sf"/>
</dbReference>
<dbReference type="PANTHER" id="PTHR10625:SF1">
    <property type="entry name" value="HISTONE DEACETYLASE DOMAIN-CONTAINING PROTEIN"/>
    <property type="match status" value="1"/>
</dbReference>
<dbReference type="GO" id="GO:0000118">
    <property type="term" value="C:histone deacetylase complex"/>
    <property type="evidence" value="ECO:0007669"/>
    <property type="project" value="TreeGrafter"/>
</dbReference>
<dbReference type="InterPro" id="IPR023801">
    <property type="entry name" value="His_deacetylse_dom"/>
</dbReference>
<dbReference type="InterPro" id="IPR023696">
    <property type="entry name" value="Ureohydrolase_dom_sf"/>
</dbReference>
<comment type="catalytic activity">
    <reaction evidence="1">
        <text>N(6)-acetyl-L-lysyl-[histone] + H2O = L-lysyl-[histone] + acetate</text>
        <dbReference type="Rhea" id="RHEA:58196"/>
        <dbReference type="Rhea" id="RHEA-COMP:9845"/>
        <dbReference type="Rhea" id="RHEA-COMP:11338"/>
        <dbReference type="ChEBI" id="CHEBI:15377"/>
        <dbReference type="ChEBI" id="CHEBI:29969"/>
        <dbReference type="ChEBI" id="CHEBI:30089"/>
        <dbReference type="ChEBI" id="CHEBI:61930"/>
        <dbReference type="EC" id="3.5.1.98"/>
    </reaction>
</comment>
<dbReference type="Pfam" id="PF00850">
    <property type="entry name" value="Hist_deacetyl"/>
    <property type="match status" value="1"/>
</dbReference>
<dbReference type="SUPFAM" id="SSF52768">
    <property type="entry name" value="Arginase/deacetylase"/>
    <property type="match status" value="1"/>
</dbReference>
<organism evidence="3 4">
    <name type="scientific">Heterorhabditis bacteriophora</name>
    <name type="common">Entomopathogenic nematode worm</name>
    <dbReference type="NCBI Taxonomy" id="37862"/>
    <lineage>
        <taxon>Eukaryota</taxon>
        <taxon>Metazoa</taxon>
        <taxon>Ecdysozoa</taxon>
        <taxon>Nematoda</taxon>
        <taxon>Chromadorea</taxon>
        <taxon>Rhabditida</taxon>
        <taxon>Rhabditina</taxon>
        <taxon>Rhabditomorpha</taxon>
        <taxon>Strongyloidea</taxon>
        <taxon>Heterorhabditidae</taxon>
        <taxon>Heterorhabditis</taxon>
    </lineage>
</organism>
<reference evidence="4" key="1">
    <citation type="submission" date="2016-11" db="UniProtKB">
        <authorList>
            <consortium name="WormBaseParasite"/>
        </authorList>
    </citation>
    <scope>IDENTIFICATION</scope>
</reference>
<keyword evidence="3" id="KW-1185">Reference proteome</keyword>
<sequence length="248" mass="29109">MCSLPFGYSYDIEMLKHDCPYDSTMAENPNRMKLIYERLMEDGLLDNSIKVDARPATDSELMLNHPADLLRDLENLKTNDECEEFCSKPAGKVAVVDIDIHPGNGTYYSLRDDDRFHFTSFHAYHHGSFWPFSTEFDYNTKGKDLRLPHLTLPKRISAPLRETIWNNLIHHRNRFECIQKTLDKLQAQQMDLGLPMYVPAQQLDLGKGKARAVRTRKWFPELSSEQIELNSRKIREYIENNKYIYIYI</sequence>
<name>A0A1I7XQA8_HETBA</name>
<evidence type="ECO:0000313" key="3">
    <source>
        <dbReference type="Proteomes" id="UP000095283"/>
    </source>
</evidence>
<dbReference type="PANTHER" id="PTHR10625">
    <property type="entry name" value="HISTONE DEACETYLASE HDAC1-RELATED"/>
    <property type="match status" value="1"/>
</dbReference>
<evidence type="ECO:0000259" key="2">
    <source>
        <dbReference type="Pfam" id="PF00850"/>
    </source>
</evidence>
<evidence type="ECO:0000256" key="1">
    <source>
        <dbReference type="ARBA" id="ARBA00048287"/>
    </source>
</evidence>
<feature type="domain" description="Histone deacetylase" evidence="2">
    <location>
        <begin position="91"/>
        <end position="142"/>
    </location>
</feature>
<dbReference type="GO" id="GO:0141221">
    <property type="term" value="F:histone deacetylase activity, hydrolytic mechanism"/>
    <property type="evidence" value="ECO:0007669"/>
    <property type="project" value="UniProtKB-EC"/>
</dbReference>
<dbReference type="Proteomes" id="UP000095283">
    <property type="component" value="Unplaced"/>
</dbReference>